<keyword evidence="1" id="KW-0812">Transmembrane</keyword>
<name>A0ABU1WNZ8_9BURK</name>
<evidence type="ECO:0000256" key="1">
    <source>
        <dbReference type="SAM" id="Phobius"/>
    </source>
</evidence>
<keyword evidence="1" id="KW-0472">Membrane</keyword>
<keyword evidence="3" id="KW-1185">Reference proteome</keyword>
<reference evidence="2 3" key="1">
    <citation type="submission" date="2023-07" db="EMBL/GenBank/DDBJ databases">
        <title>Sorghum-associated microbial communities from plants grown in Nebraska, USA.</title>
        <authorList>
            <person name="Schachtman D."/>
        </authorList>
    </citation>
    <scope>NUCLEOTIDE SEQUENCE [LARGE SCALE GENOMIC DNA]</scope>
    <source>
        <strain evidence="2 3">4249</strain>
    </source>
</reference>
<gene>
    <name evidence="2" type="ORF">J2W49_002966</name>
</gene>
<proteinExistence type="predicted"/>
<evidence type="ECO:0000313" key="2">
    <source>
        <dbReference type="EMBL" id="MDR7150993.1"/>
    </source>
</evidence>
<feature type="transmembrane region" description="Helical" evidence="1">
    <location>
        <begin position="33"/>
        <end position="51"/>
    </location>
</feature>
<dbReference type="RefSeq" id="WP_310317519.1">
    <property type="nucleotide sequence ID" value="NZ_JAVDWU010000006.1"/>
</dbReference>
<comment type="caution">
    <text evidence="2">The sequence shown here is derived from an EMBL/GenBank/DDBJ whole genome shotgun (WGS) entry which is preliminary data.</text>
</comment>
<dbReference type="Pfam" id="PF04612">
    <property type="entry name" value="T2SSM"/>
    <property type="match status" value="1"/>
</dbReference>
<dbReference type="InterPro" id="IPR007690">
    <property type="entry name" value="T2SS_GspM"/>
</dbReference>
<dbReference type="EMBL" id="JAVDWU010000006">
    <property type="protein sequence ID" value="MDR7150993.1"/>
    <property type="molecule type" value="Genomic_DNA"/>
</dbReference>
<organism evidence="2 3">
    <name type="scientific">Hydrogenophaga palleronii</name>
    <dbReference type="NCBI Taxonomy" id="65655"/>
    <lineage>
        <taxon>Bacteria</taxon>
        <taxon>Pseudomonadati</taxon>
        <taxon>Pseudomonadota</taxon>
        <taxon>Betaproteobacteria</taxon>
        <taxon>Burkholderiales</taxon>
        <taxon>Comamonadaceae</taxon>
        <taxon>Hydrogenophaga</taxon>
    </lineage>
</organism>
<accession>A0ABU1WNZ8</accession>
<dbReference type="Proteomes" id="UP001265700">
    <property type="component" value="Unassembled WGS sequence"/>
</dbReference>
<evidence type="ECO:0000313" key="3">
    <source>
        <dbReference type="Proteomes" id="UP001265700"/>
    </source>
</evidence>
<keyword evidence="1" id="KW-1133">Transmembrane helix</keyword>
<protein>
    <submittedName>
        <fullName evidence="2">General secretion pathway protein M</fullName>
    </submittedName>
</protein>
<sequence length="179" mass="18777">MASPSSTPPSFSARLANGLQTTLERLSPRERNAVMATAWIAGLLLLWWLALAPAIQTLRQAPAQHAQVDAQLASLRAMAATAGTVRAQNTAQPLGRTEALRALEDSMQTLGETGQLNVVGDRPTVTLRGTPPEALANWLARVRLNARLTPVEAQLSGGTTPATWSGTLVLAGPSLGEGN</sequence>